<name>A0ABP8ZD62_9ACTN</name>
<evidence type="ECO:0000256" key="4">
    <source>
        <dbReference type="ARBA" id="ARBA00022741"/>
    </source>
</evidence>
<feature type="compositionally biased region" description="Basic residues" evidence="7">
    <location>
        <begin position="381"/>
        <end position="393"/>
    </location>
</feature>
<dbReference type="InterPro" id="IPR000719">
    <property type="entry name" value="Prot_kinase_dom"/>
</dbReference>
<evidence type="ECO:0000256" key="5">
    <source>
        <dbReference type="ARBA" id="ARBA00022777"/>
    </source>
</evidence>
<keyword evidence="4" id="KW-0547">Nucleotide-binding</keyword>
<reference evidence="10" key="1">
    <citation type="journal article" date="2019" name="Int. J. Syst. Evol. Microbiol.">
        <title>The Global Catalogue of Microorganisms (GCM) 10K type strain sequencing project: providing services to taxonomists for standard genome sequencing and annotation.</title>
        <authorList>
            <consortium name="The Broad Institute Genomics Platform"/>
            <consortium name="The Broad Institute Genome Sequencing Center for Infectious Disease"/>
            <person name="Wu L."/>
            <person name="Ma J."/>
        </authorList>
    </citation>
    <scope>NUCLEOTIDE SEQUENCE [LARGE SCALE GENOMIC DNA]</scope>
    <source>
        <strain evidence="10">JCM 18077</strain>
    </source>
</reference>
<feature type="compositionally biased region" description="Basic and acidic residues" evidence="7">
    <location>
        <begin position="283"/>
        <end position="303"/>
    </location>
</feature>
<dbReference type="PROSITE" id="PS50011">
    <property type="entry name" value="PROTEIN_KINASE_DOM"/>
    <property type="match status" value="1"/>
</dbReference>
<dbReference type="Gene3D" id="3.30.200.20">
    <property type="entry name" value="Phosphorylase Kinase, domain 1"/>
    <property type="match status" value="1"/>
</dbReference>
<evidence type="ECO:0000256" key="1">
    <source>
        <dbReference type="ARBA" id="ARBA00012513"/>
    </source>
</evidence>
<dbReference type="Gene3D" id="1.10.510.10">
    <property type="entry name" value="Transferase(Phosphotransferase) domain 1"/>
    <property type="match status" value="1"/>
</dbReference>
<dbReference type="Pfam" id="PF00069">
    <property type="entry name" value="Pkinase"/>
    <property type="match status" value="1"/>
</dbReference>
<feature type="domain" description="Protein kinase" evidence="8">
    <location>
        <begin position="13"/>
        <end position="267"/>
    </location>
</feature>
<keyword evidence="5" id="KW-0418">Kinase</keyword>
<evidence type="ECO:0000259" key="8">
    <source>
        <dbReference type="PROSITE" id="PS50011"/>
    </source>
</evidence>
<evidence type="ECO:0000256" key="7">
    <source>
        <dbReference type="SAM" id="MobiDB-lite"/>
    </source>
</evidence>
<dbReference type="CDD" id="cd14014">
    <property type="entry name" value="STKc_PknB_like"/>
    <property type="match status" value="1"/>
</dbReference>
<gene>
    <name evidence="9" type="ORF">GCM10023217_26160</name>
</gene>
<keyword evidence="3" id="KW-0808">Transferase</keyword>
<organism evidence="9 10">
    <name type="scientific">Gordonia alkaliphila</name>
    <dbReference type="NCBI Taxonomy" id="1053547"/>
    <lineage>
        <taxon>Bacteria</taxon>
        <taxon>Bacillati</taxon>
        <taxon>Actinomycetota</taxon>
        <taxon>Actinomycetes</taxon>
        <taxon>Mycobacteriales</taxon>
        <taxon>Gordoniaceae</taxon>
        <taxon>Gordonia</taxon>
    </lineage>
</organism>
<comment type="caution">
    <text evidence="9">The sequence shown here is derived from an EMBL/GenBank/DDBJ whole genome shotgun (WGS) entry which is preliminary data.</text>
</comment>
<dbReference type="Proteomes" id="UP001500822">
    <property type="component" value="Unassembled WGS sequence"/>
</dbReference>
<evidence type="ECO:0000313" key="10">
    <source>
        <dbReference type="Proteomes" id="UP001500822"/>
    </source>
</evidence>
<dbReference type="InterPro" id="IPR011009">
    <property type="entry name" value="Kinase-like_dom_sf"/>
</dbReference>
<proteinExistence type="predicted"/>
<accession>A0ABP8ZD62</accession>
<dbReference type="EC" id="2.7.11.1" evidence="1"/>
<dbReference type="RefSeq" id="WP_246991860.1">
    <property type="nucleotide sequence ID" value="NZ_BAABIE010000012.1"/>
</dbReference>
<feature type="compositionally biased region" description="Basic and acidic residues" evidence="7">
    <location>
        <begin position="369"/>
        <end position="378"/>
    </location>
</feature>
<evidence type="ECO:0000256" key="6">
    <source>
        <dbReference type="ARBA" id="ARBA00022840"/>
    </source>
</evidence>
<protein>
    <recommendedName>
        <fullName evidence="1">non-specific serine/threonine protein kinase</fullName>
        <ecNumber evidence="1">2.7.11.1</ecNumber>
    </recommendedName>
</protein>
<sequence length="393" mass="43174">MSTLEPGQIFADYTIEELLDTDDMGEVYVAHHPGLARSNALRVFAAALTDDDSFRTRFEHEVDVLAGLSHPALVKVLDHGIDDSRYWIAYELIGGENLGDRLEQGPLDPQVVARYVAEIASALDTLAASGVVHRQVQPTNILIDQHDRARLTDFGLDRLSGAADDAGLTIRTVTYAAPELLQGYTPDPRADQYSLAATAYALLTGAPPFATGNAVSISMAHILQPVPAASRRSPHLPPAVDAVLAAAMAKNPTDRFPTSRSFADALTAALGAAPPRPTGRRHCGPDRARLPRRTDAGPREEVAHAAPGRRRTDRSTDSGRRSRRGLPTVEERRRQRTHQREHRSRHRGRRRCGRSQAHTGDPRAAVLPDRTDRPEVGVRRTPIRRLRAGRRRQ</sequence>
<keyword evidence="10" id="KW-1185">Reference proteome</keyword>
<feature type="compositionally biased region" description="Basic residues" evidence="7">
    <location>
        <begin position="334"/>
        <end position="353"/>
    </location>
</feature>
<dbReference type="SUPFAM" id="SSF56112">
    <property type="entry name" value="Protein kinase-like (PK-like)"/>
    <property type="match status" value="1"/>
</dbReference>
<keyword evidence="6" id="KW-0067">ATP-binding</keyword>
<dbReference type="PANTHER" id="PTHR43289">
    <property type="entry name" value="MITOGEN-ACTIVATED PROTEIN KINASE KINASE KINASE 20-RELATED"/>
    <property type="match status" value="1"/>
</dbReference>
<evidence type="ECO:0000313" key="9">
    <source>
        <dbReference type="EMBL" id="GAA4753495.1"/>
    </source>
</evidence>
<evidence type="ECO:0000256" key="3">
    <source>
        <dbReference type="ARBA" id="ARBA00022679"/>
    </source>
</evidence>
<evidence type="ECO:0000256" key="2">
    <source>
        <dbReference type="ARBA" id="ARBA00022527"/>
    </source>
</evidence>
<dbReference type="PANTHER" id="PTHR43289:SF6">
    <property type="entry name" value="SERINE_THREONINE-PROTEIN KINASE NEKL-3"/>
    <property type="match status" value="1"/>
</dbReference>
<dbReference type="EMBL" id="BAABIE010000012">
    <property type="protein sequence ID" value="GAA4753495.1"/>
    <property type="molecule type" value="Genomic_DNA"/>
</dbReference>
<keyword evidence="2" id="KW-0723">Serine/threonine-protein kinase</keyword>
<feature type="region of interest" description="Disordered" evidence="7">
    <location>
        <begin position="270"/>
        <end position="393"/>
    </location>
</feature>